<dbReference type="OrthoDB" id="735874at2"/>
<keyword evidence="2" id="KW-1185">Reference proteome</keyword>
<accession>A0A1H3A298</accession>
<comment type="caution">
    <text evidence="1">The sequence shown here is derived from an EMBL/GenBank/DDBJ whole genome shotgun (WGS) entry which is preliminary data.</text>
</comment>
<organism evidence="1 2">
    <name type="scientific">Capnocytophaga granulosa</name>
    <dbReference type="NCBI Taxonomy" id="45242"/>
    <lineage>
        <taxon>Bacteria</taxon>
        <taxon>Pseudomonadati</taxon>
        <taxon>Bacteroidota</taxon>
        <taxon>Flavobacteriia</taxon>
        <taxon>Flavobacteriales</taxon>
        <taxon>Flavobacteriaceae</taxon>
        <taxon>Capnocytophaga</taxon>
    </lineage>
</organism>
<gene>
    <name evidence="1" type="ORF">SAMN05444420_1254</name>
</gene>
<dbReference type="EMBL" id="FNND01000025">
    <property type="protein sequence ID" value="SDX23777.1"/>
    <property type="molecule type" value="Genomic_DNA"/>
</dbReference>
<dbReference type="InterPro" id="IPR011335">
    <property type="entry name" value="Restrct_endonuc-II-like"/>
</dbReference>
<evidence type="ECO:0000313" key="2">
    <source>
        <dbReference type="Proteomes" id="UP000182771"/>
    </source>
</evidence>
<dbReference type="RefSeq" id="WP_016419924.1">
    <property type="nucleotide sequence ID" value="NZ_FNND01000025.1"/>
</dbReference>
<evidence type="ECO:0000313" key="1">
    <source>
        <dbReference type="EMBL" id="SDX23777.1"/>
    </source>
</evidence>
<reference evidence="1 2" key="1">
    <citation type="submission" date="2016-10" db="EMBL/GenBank/DDBJ databases">
        <authorList>
            <person name="Varghese N."/>
            <person name="Submissions S."/>
        </authorList>
    </citation>
    <scope>NUCLEOTIDE SEQUENCE [LARGE SCALE GENOMIC DNA]</scope>
    <source>
        <strain evidence="1 2">DSM 11449</strain>
    </source>
</reference>
<dbReference type="AlphaFoldDB" id="A0A1H3A298"/>
<dbReference type="Proteomes" id="UP000182771">
    <property type="component" value="Unassembled WGS sequence"/>
</dbReference>
<name>A0A1H3A298_9FLAO</name>
<proteinExistence type="predicted"/>
<dbReference type="SUPFAM" id="SSF52980">
    <property type="entry name" value="Restriction endonuclease-like"/>
    <property type="match status" value="1"/>
</dbReference>
<dbReference type="GeneID" id="85018379"/>
<sequence length="475" mass="55396">MTTEDYIKQKGPLLSSQLIKYYEDGSTGKDAIRKRLERLPKSIGRIRGFFKDNQTFFYYKEQQFTERYFYALIESLKTSAKQHYCIINSLQYHKGYIKKDELASYSFSPIENLKSHKNFSNVVRDLSRIGLIIEEEDYYTLSPNISSSNKSAYKAIEIVKKNILSHFYDLNRNIGFISYNGGNFNSEFSKFQFSFTAPSYICGLSKPSFVLADIMIGGSNDEENINFFLTKINTIKKTHKKSNFIPYLITDSLSNEAFSKLKENGIVIGLIDKLFGREYKELMESLIDVITNISVILKKEPNKFIEIIKKFDKLIDGKTNNLRGDLFEFIVGYYHSNLCQSIDIGKIYKDDGKKKEVDVYASYQDKIILCECKAYKTPISLDIIEKWNEKIAFIYKVIEKNRSFTSDKNRDIIFEFWSISGFSEEATQYLQEKKNNLKKYKIEFYKRDEILKKAKDSNANKITDIMNEYFANDGI</sequence>
<protein>
    <recommendedName>
        <fullName evidence="3">Restriction endonuclease</fullName>
    </recommendedName>
</protein>
<evidence type="ECO:0008006" key="3">
    <source>
        <dbReference type="Google" id="ProtNLM"/>
    </source>
</evidence>